<keyword evidence="2" id="KW-1185">Reference proteome</keyword>
<dbReference type="NCBIfam" id="NF003507">
    <property type="entry name" value="PRK05170.2-5"/>
    <property type="match status" value="1"/>
</dbReference>
<dbReference type="NCBIfam" id="NF003501">
    <property type="entry name" value="PRK05170.1-5"/>
    <property type="match status" value="1"/>
</dbReference>
<accession>A0A1Y6BIH4</accession>
<proteinExistence type="inferred from homology"/>
<dbReference type="AlphaFoldDB" id="A0A1Y6BIH4"/>
<dbReference type="Pfam" id="PF03692">
    <property type="entry name" value="CxxCxxCC"/>
    <property type="match status" value="1"/>
</dbReference>
<dbReference type="PANTHER" id="PTHR37421">
    <property type="entry name" value="UPF0260 PROTEIN YCGN"/>
    <property type="match status" value="1"/>
</dbReference>
<dbReference type="HAMAP" id="MF_00676">
    <property type="entry name" value="UPF0260"/>
    <property type="match status" value="1"/>
</dbReference>
<dbReference type="OrthoDB" id="9786855at2"/>
<dbReference type="RefSeq" id="WP_132317295.1">
    <property type="nucleotide sequence ID" value="NZ_FWZT01000005.1"/>
</dbReference>
<dbReference type="EMBL" id="FWZT01000005">
    <property type="protein sequence ID" value="SMF13078.1"/>
    <property type="molecule type" value="Genomic_DNA"/>
</dbReference>
<dbReference type="PIRSF" id="PIRSF006173">
    <property type="entry name" value="UCP006173"/>
    <property type="match status" value="1"/>
</dbReference>
<dbReference type="InterPro" id="IPR005358">
    <property type="entry name" value="Puta_zinc/iron-chelating_dom"/>
</dbReference>
<evidence type="ECO:0000313" key="2">
    <source>
        <dbReference type="Proteomes" id="UP000192907"/>
    </source>
</evidence>
<dbReference type="InterPro" id="IPR008228">
    <property type="entry name" value="UCP006173"/>
</dbReference>
<organism evidence="1 2">
    <name type="scientific">Pseudobacteriovorax antillogorgiicola</name>
    <dbReference type="NCBI Taxonomy" id="1513793"/>
    <lineage>
        <taxon>Bacteria</taxon>
        <taxon>Pseudomonadati</taxon>
        <taxon>Bdellovibrionota</taxon>
        <taxon>Oligoflexia</taxon>
        <taxon>Oligoflexales</taxon>
        <taxon>Pseudobacteriovoracaceae</taxon>
        <taxon>Pseudobacteriovorax</taxon>
    </lineage>
</organism>
<protein>
    <submittedName>
        <fullName evidence="1">Uncharacterized protein</fullName>
    </submittedName>
</protein>
<dbReference type="Proteomes" id="UP000192907">
    <property type="component" value="Unassembled WGS sequence"/>
</dbReference>
<dbReference type="STRING" id="1513793.SAMN06296036_105208"/>
<reference evidence="2" key="1">
    <citation type="submission" date="2017-04" db="EMBL/GenBank/DDBJ databases">
        <authorList>
            <person name="Varghese N."/>
            <person name="Submissions S."/>
        </authorList>
    </citation>
    <scope>NUCLEOTIDE SEQUENCE [LARGE SCALE GENOMIC DNA]</scope>
    <source>
        <strain evidence="2">RKEM611</strain>
    </source>
</reference>
<sequence>MDQLQKFWKVKTLEQLSPSEWESLCDGCGKCCLNKLEDEETGDLVFTNVACKLFDSQACRCKNYQKRRRFVPDCQILTPKKVRRLSWLPATCAYRLVAEGKDLPKWHHLVSGNKHSIHKAGASVKGKVVSEERVKDLEDHVVDWIY</sequence>
<dbReference type="NCBIfam" id="NF003500">
    <property type="entry name" value="PRK05170.1-4"/>
    <property type="match status" value="1"/>
</dbReference>
<dbReference type="PANTHER" id="PTHR37421:SF1">
    <property type="entry name" value="UPF0260 PROTEIN YCGN"/>
    <property type="match status" value="1"/>
</dbReference>
<evidence type="ECO:0000313" key="1">
    <source>
        <dbReference type="EMBL" id="SMF13078.1"/>
    </source>
</evidence>
<name>A0A1Y6BIH4_9BACT</name>
<gene>
    <name evidence="1" type="ORF">SAMN06296036_105208</name>
</gene>